<proteinExistence type="predicted"/>
<feature type="transmembrane region" description="Helical" evidence="7">
    <location>
        <begin position="70"/>
        <end position="90"/>
    </location>
</feature>
<accession>A0ABS6HHA3</accession>
<keyword evidence="9" id="KW-1185">Reference proteome</keyword>
<keyword evidence="2" id="KW-1003">Cell membrane</keyword>
<evidence type="ECO:0000313" key="8">
    <source>
        <dbReference type="EMBL" id="MBU8821726.1"/>
    </source>
</evidence>
<evidence type="ECO:0000256" key="3">
    <source>
        <dbReference type="ARBA" id="ARBA00022692"/>
    </source>
</evidence>
<dbReference type="RefSeq" id="WP_214312671.1">
    <property type="nucleotide sequence ID" value="NZ_JAHBOJ010000018.1"/>
</dbReference>
<evidence type="ECO:0000256" key="4">
    <source>
        <dbReference type="ARBA" id="ARBA00022989"/>
    </source>
</evidence>
<keyword evidence="5 7" id="KW-0472">Membrane</keyword>
<dbReference type="Pfam" id="PF02653">
    <property type="entry name" value="BPD_transp_2"/>
    <property type="match status" value="1"/>
</dbReference>
<feature type="transmembrane region" description="Helical" evidence="7">
    <location>
        <begin position="43"/>
        <end position="63"/>
    </location>
</feature>
<evidence type="ECO:0000256" key="7">
    <source>
        <dbReference type="SAM" id="Phobius"/>
    </source>
</evidence>
<organism evidence="8 9">
    <name type="scientific">Mycolicibacterium goodii</name>
    <name type="common">Mycobacterium goodii</name>
    <dbReference type="NCBI Taxonomy" id="134601"/>
    <lineage>
        <taxon>Bacteria</taxon>
        <taxon>Bacillati</taxon>
        <taxon>Actinomycetota</taxon>
        <taxon>Actinomycetes</taxon>
        <taxon>Mycobacteriales</taxon>
        <taxon>Mycobacteriaceae</taxon>
        <taxon>Mycolicibacterium</taxon>
    </lineage>
</organism>
<evidence type="ECO:0000256" key="2">
    <source>
        <dbReference type="ARBA" id="ARBA00022475"/>
    </source>
</evidence>
<dbReference type="CDD" id="cd06581">
    <property type="entry name" value="TM_PBP1_LivM_like"/>
    <property type="match status" value="1"/>
</dbReference>
<evidence type="ECO:0000313" key="9">
    <source>
        <dbReference type="Proteomes" id="UP000696413"/>
    </source>
</evidence>
<sequence length="371" mass="39907">MPSASETDVMHRLARYAPVLRMGGVSALIVIGLSVPSALGNPYLLSAAVVILNYALCATGWNFMGGFTGYISFGHAAYFGLGAYGTALLINRLDLAPFLAVALAVLIVSVIAVPVGFAALRLRGASFVIGTIAFVLIILLVFQSWNSFTGGSSGMEVPRPFPELTRPEHHLRFYYLYLGLLAFALLLWWLIDRSQFGLRLKGIREDEDKARALGVPTMEYKVVAFVLSAAFTAAAGGLYALWFGDLDPVFQFSILLGAYMVLMALVGGIRSLFGPLLGAVIVGYALEYFKLNYGDTQIHLAATGLLLVLVVLFMPDGIIPGARELANRHLRSGQTSIREETQEELLASQRSSGPEPPSQPAFSATVNGGRP</sequence>
<dbReference type="EMBL" id="JAHBOM010000002">
    <property type="protein sequence ID" value="MBU8821726.1"/>
    <property type="molecule type" value="Genomic_DNA"/>
</dbReference>
<feature type="transmembrane region" description="Helical" evidence="7">
    <location>
        <begin position="222"/>
        <end position="243"/>
    </location>
</feature>
<comment type="caution">
    <text evidence="8">The sequence shown here is derived from an EMBL/GenBank/DDBJ whole genome shotgun (WGS) entry which is preliminary data.</text>
</comment>
<feature type="transmembrane region" description="Helical" evidence="7">
    <location>
        <begin position="297"/>
        <end position="319"/>
    </location>
</feature>
<keyword evidence="4 7" id="KW-1133">Transmembrane helix</keyword>
<feature type="compositionally biased region" description="Polar residues" evidence="6">
    <location>
        <begin position="360"/>
        <end position="371"/>
    </location>
</feature>
<dbReference type="PANTHER" id="PTHR30482">
    <property type="entry name" value="HIGH-AFFINITY BRANCHED-CHAIN AMINO ACID TRANSPORT SYSTEM PERMEASE"/>
    <property type="match status" value="1"/>
</dbReference>
<dbReference type="Proteomes" id="UP000696413">
    <property type="component" value="Unassembled WGS sequence"/>
</dbReference>
<feature type="transmembrane region" description="Helical" evidence="7">
    <location>
        <begin position="96"/>
        <end position="120"/>
    </location>
</feature>
<evidence type="ECO:0000256" key="1">
    <source>
        <dbReference type="ARBA" id="ARBA00004651"/>
    </source>
</evidence>
<dbReference type="InterPro" id="IPR043428">
    <property type="entry name" value="LivM-like"/>
</dbReference>
<dbReference type="PANTHER" id="PTHR30482:SF10">
    <property type="entry name" value="HIGH-AFFINITY BRANCHED-CHAIN AMINO ACID TRANSPORT PROTEIN BRAE"/>
    <property type="match status" value="1"/>
</dbReference>
<keyword evidence="3 7" id="KW-0812">Transmembrane</keyword>
<evidence type="ECO:0000256" key="5">
    <source>
        <dbReference type="ARBA" id="ARBA00023136"/>
    </source>
</evidence>
<feature type="transmembrane region" description="Helical" evidence="7">
    <location>
        <begin position="19"/>
        <end position="37"/>
    </location>
</feature>
<comment type="subcellular location">
    <subcellularLocation>
        <location evidence="1">Cell membrane</location>
        <topology evidence="1">Multi-pass membrane protein</topology>
    </subcellularLocation>
</comment>
<gene>
    <name evidence="8" type="ORF">KL859_02430</name>
</gene>
<evidence type="ECO:0000256" key="6">
    <source>
        <dbReference type="SAM" id="MobiDB-lite"/>
    </source>
</evidence>
<dbReference type="InterPro" id="IPR001851">
    <property type="entry name" value="ABC_transp_permease"/>
</dbReference>
<feature type="transmembrane region" description="Helical" evidence="7">
    <location>
        <begin position="127"/>
        <end position="145"/>
    </location>
</feature>
<name>A0ABS6HHA3_MYCGD</name>
<reference evidence="8 9" key="1">
    <citation type="submission" date="2021-05" db="EMBL/GenBank/DDBJ databases">
        <title>Draft Genome Sequences of Clinical Respiratory Isolates of Mycobacterium goodii Recovered in Ireland.</title>
        <authorList>
            <person name="Flanagan P.R."/>
            <person name="Mok S."/>
            <person name="Roycroft E."/>
            <person name="Rogers T.R."/>
            <person name="Fitzgibbon M."/>
        </authorList>
    </citation>
    <scope>NUCLEOTIDE SEQUENCE [LARGE SCALE GENOMIC DNA]</scope>
    <source>
        <strain evidence="8 9">14IE55</strain>
    </source>
</reference>
<protein>
    <submittedName>
        <fullName evidence="8">Branched-chain amino acid ABC transporter permease</fullName>
    </submittedName>
</protein>
<feature type="transmembrane region" description="Helical" evidence="7">
    <location>
        <begin position="173"/>
        <end position="191"/>
    </location>
</feature>
<feature type="region of interest" description="Disordered" evidence="6">
    <location>
        <begin position="342"/>
        <end position="371"/>
    </location>
</feature>
<feature type="transmembrane region" description="Helical" evidence="7">
    <location>
        <begin position="273"/>
        <end position="291"/>
    </location>
</feature>